<dbReference type="OrthoDB" id="8479417at2"/>
<dbReference type="AlphaFoldDB" id="A0A543CIJ1"/>
<keyword evidence="2" id="KW-1185">Reference proteome</keyword>
<dbReference type="Pfam" id="PF04237">
    <property type="entry name" value="YjbR"/>
    <property type="match status" value="1"/>
</dbReference>
<gene>
    <name evidence="1" type="ORF">FB559_2467</name>
</gene>
<dbReference type="SUPFAM" id="SSF142906">
    <property type="entry name" value="YjbR-like"/>
    <property type="match status" value="1"/>
</dbReference>
<protein>
    <recommendedName>
        <fullName evidence="3">DNA-binding protein (MmcQ/YjbR family)</fullName>
    </recommendedName>
</protein>
<evidence type="ECO:0008006" key="3">
    <source>
        <dbReference type="Google" id="ProtNLM"/>
    </source>
</evidence>
<dbReference type="Proteomes" id="UP000316096">
    <property type="component" value="Unassembled WGS sequence"/>
</dbReference>
<proteinExistence type="predicted"/>
<dbReference type="InterPro" id="IPR058532">
    <property type="entry name" value="YjbR/MT2646/Rv2570-like"/>
</dbReference>
<dbReference type="Gene3D" id="3.90.1150.30">
    <property type="match status" value="1"/>
</dbReference>
<dbReference type="RefSeq" id="WP_141955708.1">
    <property type="nucleotide sequence ID" value="NZ_VFOZ01000001.1"/>
</dbReference>
<comment type="caution">
    <text evidence="1">The sequence shown here is derived from an EMBL/GenBank/DDBJ whole genome shotgun (WGS) entry which is preliminary data.</text>
</comment>
<evidence type="ECO:0000313" key="2">
    <source>
        <dbReference type="Proteomes" id="UP000316096"/>
    </source>
</evidence>
<dbReference type="InterPro" id="IPR038056">
    <property type="entry name" value="YjbR-like_sf"/>
</dbReference>
<sequence length="112" mass="12445">MATGEDLRKLALSLPEASERETWGSATFRVRDKIFVMMSADGTGASVKATKDEQSALIAEDPETFTYPAYVGQHGWIGVDVERIGTDHLRELVTEAWRMTAPKRVVRAFDAE</sequence>
<evidence type="ECO:0000313" key="1">
    <source>
        <dbReference type="EMBL" id="TQL96914.1"/>
    </source>
</evidence>
<name>A0A543CIJ1_9ACTN</name>
<accession>A0A543CIJ1</accession>
<reference evidence="1 2" key="1">
    <citation type="submission" date="2019-06" db="EMBL/GenBank/DDBJ databases">
        <title>Sequencing the genomes of 1000 actinobacteria strains.</title>
        <authorList>
            <person name="Klenk H.-P."/>
        </authorList>
    </citation>
    <scope>NUCLEOTIDE SEQUENCE [LARGE SCALE GENOMIC DNA]</scope>
    <source>
        <strain evidence="1 2">DSM 102200</strain>
    </source>
</reference>
<organism evidence="1 2">
    <name type="scientific">Actinoallomurus bryophytorum</name>
    <dbReference type="NCBI Taxonomy" id="1490222"/>
    <lineage>
        <taxon>Bacteria</taxon>
        <taxon>Bacillati</taxon>
        <taxon>Actinomycetota</taxon>
        <taxon>Actinomycetes</taxon>
        <taxon>Streptosporangiales</taxon>
        <taxon>Thermomonosporaceae</taxon>
        <taxon>Actinoallomurus</taxon>
    </lineage>
</organism>
<dbReference type="EMBL" id="VFOZ01000001">
    <property type="protein sequence ID" value="TQL96914.1"/>
    <property type="molecule type" value="Genomic_DNA"/>
</dbReference>